<sequence length="280" mass="32308">MYPKPMDCPYCDYPKTHKHGKTSKGTQRYKCAHCTRTFVETFDTFYYWRQVSADEVESILQSQAEGSSLRGISRINKRAYNTVVSIVHAAAYRAQLVHNEEVKEIETEQVIADEMWSFVKKQKRCGPEDINLGDCWIGVSLAKQSGLILTARVGKHTDAVLEELITCTEGKTDCKVWYTNDCAGYGRVLPPEVVHVVGKENTQRLERTNGIIRQQTGRWHRRQNKFAKVWQTTESITRLVVTYFNWIWQHSRTGDTAAQRAEITTKPWSWNDIAAYPTFF</sequence>
<dbReference type="AlphaFoldDB" id="A0A6M0RIU0"/>
<dbReference type="InterPro" id="IPR051354">
    <property type="entry name" value="Transposase_27_IS1"/>
</dbReference>
<dbReference type="PANTHER" id="PTHR33293">
    <property type="entry name" value="INSERTION ELEMENT IS1 1 PROTEIN INSB-RELATED"/>
    <property type="match status" value="1"/>
</dbReference>
<dbReference type="GO" id="GO:0003677">
    <property type="term" value="F:DNA binding"/>
    <property type="evidence" value="ECO:0007669"/>
    <property type="project" value="InterPro"/>
</dbReference>
<evidence type="ECO:0000313" key="1">
    <source>
        <dbReference type="EMBL" id="NEZ55840.1"/>
    </source>
</evidence>
<evidence type="ECO:0000313" key="2">
    <source>
        <dbReference type="Proteomes" id="UP000481033"/>
    </source>
</evidence>
<proteinExistence type="predicted"/>
<protein>
    <submittedName>
        <fullName evidence="1">IS1 family transposase</fullName>
    </submittedName>
</protein>
<name>A0A6M0RIU0_9CYAN</name>
<gene>
    <name evidence="1" type="ORF">DXZ20_09170</name>
</gene>
<dbReference type="GO" id="GO:0004803">
    <property type="term" value="F:transposase activity"/>
    <property type="evidence" value="ECO:0007669"/>
    <property type="project" value="InterPro"/>
</dbReference>
<dbReference type="GO" id="GO:0006313">
    <property type="term" value="P:DNA transposition"/>
    <property type="evidence" value="ECO:0007669"/>
    <property type="project" value="InterPro"/>
</dbReference>
<reference evidence="1 2" key="1">
    <citation type="journal article" date="2020" name="Microb. Ecol.">
        <title>Ecogenomics of the Marine Benthic Filamentous Cyanobacterium Adonisia.</title>
        <authorList>
            <person name="Walter J.M."/>
            <person name="Coutinho F.H."/>
            <person name="Leomil L."/>
            <person name="Hargreaves P.I."/>
            <person name="Campeao M.E."/>
            <person name="Vieira V.V."/>
            <person name="Silva B.S."/>
            <person name="Fistarol G.O."/>
            <person name="Salomon P.S."/>
            <person name="Sawabe T."/>
            <person name="Mino S."/>
            <person name="Hosokawa M."/>
            <person name="Miyashita H."/>
            <person name="Maruyama F."/>
            <person name="van Verk M.C."/>
            <person name="Dutilh B.E."/>
            <person name="Thompson C.C."/>
            <person name="Thompson F.L."/>
        </authorList>
    </citation>
    <scope>NUCLEOTIDE SEQUENCE [LARGE SCALE GENOMIC DNA]</scope>
    <source>
        <strain evidence="1 2">CCMR0081</strain>
    </source>
</reference>
<comment type="caution">
    <text evidence="1">The sequence shown here is derived from an EMBL/GenBank/DDBJ whole genome shotgun (WGS) entry which is preliminary data.</text>
</comment>
<accession>A0A6M0RIU0</accession>
<dbReference type="NCBIfam" id="NF033558">
    <property type="entry name" value="transpos_IS1"/>
    <property type="match status" value="1"/>
</dbReference>
<dbReference type="InterPro" id="IPR005063">
    <property type="entry name" value="Transposase_27"/>
</dbReference>
<dbReference type="Pfam" id="PF03400">
    <property type="entry name" value="DDE_Tnp_IS1"/>
    <property type="match status" value="1"/>
</dbReference>
<dbReference type="EMBL" id="QXHD01000004">
    <property type="protein sequence ID" value="NEZ55840.1"/>
    <property type="molecule type" value="Genomic_DNA"/>
</dbReference>
<organism evidence="1 2">
    <name type="scientific">Adonisia turfae CCMR0081</name>
    <dbReference type="NCBI Taxonomy" id="2292702"/>
    <lineage>
        <taxon>Bacteria</taxon>
        <taxon>Bacillati</taxon>
        <taxon>Cyanobacteriota</taxon>
        <taxon>Adonisia</taxon>
        <taxon>Adonisia turfae</taxon>
    </lineage>
</organism>
<dbReference type="Proteomes" id="UP000481033">
    <property type="component" value="Unassembled WGS sequence"/>
</dbReference>
<keyword evidence="2" id="KW-1185">Reference proteome</keyword>